<evidence type="ECO:0000256" key="1">
    <source>
        <dbReference type="SAM" id="MobiDB-lite"/>
    </source>
</evidence>
<dbReference type="RefSeq" id="XP_022463012.1">
    <property type="nucleotide sequence ID" value="XM_022611621.1"/>
</dbReference>
<reference evidence="4" key="2">
    <citation type="submission" date="2012-08" db="EMBL/GenBank/DDBJ databases">
        <title>Genome sequence of Kazachstania naganishii.</title>
        <authorList>
            <person name="Gordon J.L."/>
            <person name="Armisen D."/>
            <person name="Proux-Wera E."/>
            <person name="OhEigeartaigh S.S."/>
            <person name="Byrne K.P."/>
            <person name="Wolfe K.H."/>
        </authorList>
    </citation>
    <scope>NUCLEOTIDE SEQUENCE [LARGE SCALE GENOMIC DNA]</scope>
    <source>
        <strain evidence="4">ATCC MYA-139 / BCRC 22969 / CBS 8797 / CCRC 22969 / KCTC 17520 / NBRC 10181 / NCYC 3082</strain>
    </source>
</reference>
<feature type="transmembrane region" description="Helical" evidence="2">
    <location>
        <begin position="12"/>
        <end position="31"/>
    </location>
</feature>
<feature type="region of interest" description="Disordered" evidence="1">
    <location>
        <begin position="35"/>
        <end position="54"/>
    </location>
</feature>
<keyword evidence="2" id="KW-0812">Transmembrane</keyword>
<proteinExistence type="predicted"/>
<protein>
    <submittedName>
        <fullName evidence="3">Uncharacterized protein</fullName>
    </submittedName>
</protein>
<reference evidence="3 4" key="1">
    <citation type="journal article" date="2011" name="Proc. Natl. Acad. Sci. U.S.A.">
        <title>Evolutionary erosion of yeast sex chromosomes by mating-type switching accidents.</title>
        <authorList>
            <person name="Gordon J.L."/>
            <person name="Armisen D."/>
            <person name="Proux-Wera E."/>
            <person name="Oheigeartaigh S.S."/>
            <person name="Byrne K.P."/>
            <person name="Wolfe K.H."/>
        </authorList>
    </citation>
    <scope>NUCLEOTIDE SEQUENCE [LARGE SCALE GENOMIC DNA]</scope>
    <source>
        <strain evidence="4">ATCC MYA-139 / BCRC 22969 / CBS 8797 / CCRC 22969 / KCTC 17520 / NBRC 10181 / NCYC 3082</strain>
    </source>
</reference>
<dbReference type="KEGG" id="kng:KNAG_0B03250"/>
<keyword evidence="2" id="KW-0472">Membrane</keyword>
<evidence type="ECO:0000256" key="2">
    <source>
        <dbReference type="SAM" id="Phobius"/>
    </source>
</evidence>
<sequence length="77" mass="8223">MSGYKILGRTFQPQTLAIATLLGVGSVAVFFSRKSPSAAGTHGEQPSKSKVADSDTDIDVEKLLKNIINEDSTEKKV</sequence>
<accession>J7S4S5</accession>
<feature type="compositionally biased region" description="Basic and acidic residues" evidence="1">
    <location>
        <begin position="45"/>
        <end position="54"/>
    </location>
</feature>
<dbReference type="GeneID" id="34524416"/>
<organism evidence="3 4">
    <name type="scientific">Huiozyma naganishii (strain ATCC MYA-139 / BCRC 22969 / CBS 8797 / KCTC 17520 / NBRC 10181 / NCYC 3082 / Yp74L-3)</name>
    <name type="common">Yeast</name>
    <name type="synonym">Kazachstania naganishii</name>
    <dbReference type="NCBI Taxonomy" id="1071383"/>
    <lineage>
        <taxon>Eukaryota</taxon>
        <taxon>Fungi</taxon>
        <taxon>Dikarya</taxon>
        <taxon>Ascomycota</taxon>
        <taxon>Saccharomycotina</taxon>
        <taxon>Saccharomycetes</taxon>
        <taxon>Saccharomycetales</taxon>
        <taxon>Saccharomycetaceae</taxon>
        <taxon>Huiozyma</taxon>
    </lineage>
</organism>
<dbReference type="HOGENOM" id="CLU_172736_2_0_1"/>
<name>J7S4S5_HUIN7</name>
<evidence type="ECO:0000313" key="3">
    <source>
        <dbReference type="EMBL" id="CCK68766.1"/>
    </source>
</evidence>
<dbReference type="AlphaFoldDB" id="J7S4S5"/>
<dbReference type="STRING" id="1071383.J7S4S5"/>
<dbReference type="OrthoDB" id="2094445at2759"/>
<keyword evidence="2" id="KW-1133">Transmembrane helix</keyword>
<evidence type="ECO:0000313" key="4">
    <source>
        <dbReference type="Proteomes" id="UP000006310"/>
    </source>
</evidence>
<dbReference type="Pfam" id="PF11022">
    <property type="entry name" value="ATP19"/>
    <property type="match status" value="1"/>
</dbReference>
<dbReference type="Proteomes" id="UP000006310">
    <property type="component" value="Chromosome 2"/>
</dbReference>
<gene>
    <name evidence="3" type="primary">KNAG0B03250</name>
    <name evidence="3" type="ordered locus">KNAG_0B03250</name>
</gene>
<dbReference type="EMBL" id="HE978315">
    <property type="protein sequence ID" value="CCK68766.1"/>
    <property type="molecule type" value="Genomic_DNA"/>
</dbReference>
<keyword evidence="4" id="KW-1185">Reference proteome</keyword>
<dbReference type="InterPro" id="IPR021278">
    <property type="entry name" value="ATP19"/>
</dbReference>